<dbReference type="AlphaFoldDB" id="A0A0P1BNQ9"/>
<keyword evidence="1" id="KW-0472">Membrane</keyword>
<keyword evidence="1" id="KW-1133">Transmembrane helix</keyword>
<reference evidence="2 3" key="1">
    <citation type="submission" date="2014-09" db="EMBL/GenBank/DDBJ databases">
        <authorList>
            <person name="Magalhaes I.L.F."/>
            <person name="Oliveira U."/>
            <person name="Santos F.R."/>
            <person name="Vidigal T.H.D.A."/>
            <person name="Brescovit A.D."/>
            <person name="Santos A.J."/>
        </authorList>
    </citation>
    <scope>NUCLEOTIDE SEQUENCE [LARGE SCALE GENOMIC DNA]</scope>
</reference>
<evidence type="ECO:0000313" key="2">
    <source>
        <dbReference type="EMBL" id="CEH17380.1"/>
    </source>
</evidence>
<feature type="transmembrane region" description="Helical" evidence="1">
    <location>
        <begin position="15"/>
        <end position="34"/>
    </location>
</feature>
<organism evidence="2 3">
    <name type="scientific">Ceraceosorus bombacis</name>
    <dbReference type="NCBI Taxonomy" id="401625"/>
    <lineage>
        <taxon>Eukaryota</taxon>
        <taxon>Fungi</taxon>
        <taxon>Dikarya</taxon>
        <taxon>Basidiomycota</taxon>
        <taxon>Ustilaginomycotina</taxon>
        <taxon>Exobasidiomycetes</taxon>
        <taxon>Ceraceosorales</taxon>
        <taxon>Ceraceosoraceae</taxon>
        <taxon>Ceraceosorus</taxon>
    </lineage>
</organism>
<feature type="transmembrane region" description="Helical" evidence="1">
    <location>
        <begin position="207"/>
        <end position="228"/>
    </location>
</feature>
<feature type="transmembrane region" description="Helical" evidence="1">
    <location>
        <begin position="328"/>
        <end position="347"/>
    </location>
</feature>
<evidence type="ECO:0000256" key="1">
    <source>
        <dbReference type="SAM" id="Phobius"/>
    </source>
</evidence>
<feature type="transmembrane region" description="Helical" evidence="1">
    <location>
        <begin position="249"/>
        <end position="265"/>
    </location>
</feature>
<name>A0A0P1BNQ9_9BASI</name>
<accession>A0A0P1BNQ9</accession>
<feature type="transmembrane region" description="Helical" evidence="1">
    <location>
        <begin position="129"/>
        <end position="158"/>
    </location>
</feature>
<keyword evidence="3" id="KW-1185">Reference proteome</keyword>
<proteinExistence type="predicted"/>
<feature type="transmembrane region" description="Helical" evidence="1">
    <location>
        <begin position="78"/>
        <end position="109"/>
    </location>
</feature>
<evidence type="ECO:0000313" key="3">
    <source>
        <dbReference type="Proteomes" id="UP000054845"/>
    </source>
</evidence>
<sequence>MARLTALPSEVTRPTSSLILISLIAFFSGIAIHIQAVRKGPGSLIPSISKLTNEEAIGLLPDDFNATWKLAPNLTNRLLVFLIVFFQSIVSDPTAFGLLLIILSASAPLLSFMSVESLKAGRSKLHHPLVFIAVALISQLVCVGAALPALWVPIYAYIRWSESSTNPPAIHPAPSPSPAHVNLVFICSILAGIMSLAQCFVDPTSSLFVYLDIAFQLFPLAYLPLALAGRPSVQKDLPRLKAADLYRDLGFGLALAWWVGLWYAYPGLKKAWKMGVFEQDGAHLLFWDTVGVLIAQYTQILIDSYADEARVTVTGERVMHRRFIVEDIFGLAGLALLGPGLANATYFRRRESLAEKARVGVKEE</sequence>
<protein>
    <submittedName>
        <fullName evidence="2">Uncharacterized protein</fullName>
    </submittedName>
</protein>
<dbReference type="EMBL" id="CCYA01000254">
    <property type="protein sequence ID" value="CEH17380.1"/>
    <property type="molecule type" value="Genomic_DNA"/>
</dbReference>
<keyword evidence="1" id="KW-0812">Transmembrane</keyword>
<dbReference type="Proteomes" id="UP000054845">
    <property type="component" value="Unassembled WGS sequence"/>
</dbReference>
<feature type="transmembrane region" description="Helical" evidence="1">
    <location>
        <begin position="179"/>
        <end position="201"/>
    </location>
</feature>
<dbReference type="OrthoDB" id="3354352at2759"/>